<gene>
    <name evidence="2" type="ORF">MmiHf6_07380</name>
</gene>
<feature type="domain" description="Homocysteine biosynthesis enzyme sulfur-incorporation" evidence="1">
    <location>
        <begin position="146"/>
        <end position="334"/>
    </location>
</feature>
<dbReference type="EMBL" id="CP131059">
    <property type="protein sequence ID" value="WNY23431.1"/>
    <property type="molecule type" value="Genomic_DNA"/>
</dbReference>
<keyword evidence="3" id="KW-1185">Reference proteome</keyword>
<evidence type="ECO:0000259" key="1">
    <source>
        <dbReference type="Pfam" id="PF01837"/>
    </source>
</evidence>
<organism evidence="2 3">
    <name type="scientific">Methanimicrococcus hongohii</name>
    <dbReference type="NCBI Taxonomy" id="3028295"/>
    <lineage>
        <taxon>Archaea</taxon>
        <taxon>Methanobacteriati</taxon>
        <taxon>Methanobacteriota</taxon>
        <taxon>Stenosarchaea group</taxon>
        <taxon>Methanomicrobia</taxon>
        <taxon>Methanosarcinales</taxon>
        <taxon>Methanosarcinaceae</taxon>
        <taxon>Methanimicrococcus</taxon>
    </lineage>
</organism>
<dbReference type="Proteomes" id="UP001302978">
    <property type="component" value="Chromosome"/>
</dbReference>
<proteinExistence type="predicted"/>
<protein>
    <recommendedName>
        <fullName evidence="1">Homocysteine biosynthesis enzyme sulfur-incorporation domain-containing protein</fullName>
    </recommendedName>
</protein>
<dbReference type="RefSeq" id="WP_316558447.1">
    <property type="nucleotide sequence ID" value="NZ_CP131059.1"/>
</dbReference>
<dbReference type="KEGG" id="mehf:MmiHf6_07380"/>
<dbReference type="AlphaFoldDB" id="A0AA96V8J3"/>
<sequence>MTAENNRKIRVMTAAELKNKIREGNPPAFGEVDAVTCGTFGIMSGTMAVFSFQASEAGVFEKAIDVTLNGVPASVGPCPNENNGFIDLIVLGTSVSKNNKRYGGGHLFKDLVSRKTIQAEIKTIVIAEVQNEIQTEIQTETQTETQIKIQTASNSFAKSKSFTKELTIDDMNTARLIITRGAFKNYSAFINTTDCSVPTIFSVLPLQGNLSEITVSGCGEINPIQNDPSLKHHFAGKHVLINGADGVLLGTGTRSTQEKPNLSAAADMFEMDPNLMGGFVTSKGPECMTSFATAIPVTDEETFEALQITDKDIALPVIDVSSRKSVFSAAYSDVWQGTD</sequence>
<evidence type="ECO:0000313" key="2">
    <source>
        <dbReference type="EMBL" id="WNY23431.1"/>
    </source>
</evidence>
<accession>A0AA96V8J3</accession>
<evidence type="ECO:0000313" key="3">
    <source>
        <dbReference type="Proteomes" id="UP001302978"/>
    </source>
</evidence>
<dbReference type="InterPro" id="IPR002708">
    <property type="entry name" value="HcyBio"/>
</dbReference>
<dbReference type="GeneID" id="85195250"/>
<name>A0AA96V8J3_9EURY</name>
<feature type="domain" description="Homocysteine biosynthesis enzyme sulfur-incorporation" evidence="1">
    <location>
        <begin position="10"/>
        <end position="141"/>
    </location>
</feature>
<reference evidence="2 3" key="1">
    <citation type="submission" date="2023-07" db="EMBL/GenBank/DDBJ databases">
        <title>Closed genoem sequence of Methanomicrococcus sp. Hf6.</title>
        <authorList>
            <person name="Poehlein A."/>
            <person name="Protasov E."/>
            <person name="Platt K."/>
            <person name="Reeh H."/>
            <person name="Daniel R."/>
            <person name="Brune A."/>
        </authorList>
    </citation>
    <scope>NUCLEOTIDE SEQUENCE [LARGE SCALE GENOMIC DNA]</scope>
    <source>
        <strain evidence="2 3">Hf6</strain>
    </source>
</reference>
<dbReference type="Pfam" id="PF01837">
    <property type="entry name" value="HcyBio"/>
    <property type="match status" value="2"/>
</dbReference>